<reference evidence="2 3" key="1">
    <citation type="submission" date="2023-01" db="EMBL/GenBank/DDBJ databases">
        <title>Analysis of 21 Apiospora genomes using comparative genomics revels a genus with tremendous synthesis potential of carbohydrate active enzymes and secondary metabolites.</title>
        <authorList>
            <person name="Sorensen T."/>
        </authorList>
    </citation>
    <scope>NUCLEOTIDE SEQUENCE [LARGE SCALE GENOMIC DNA]</scope>
    <source>
        <strain evidence="2 3">CBS 117206</strain>
    </source>
</reference>
<dbReference type="PANTHER" id="PTHR35391:SF7">
    <property type="entry name" value="C2H2-TYPE DOMAIN-CONTAINING PROTEIN"/>
    <property type="match status" value="1"/>
</dbReference>
<feature type="compositionally biased region" description="Low complexity" evidence="1">
    <location>
        <begin position="123"/>
        <end position="136"/>
    </location>
</feature>
<feature type="region of interest" description="Disordered" evidence="1">
    <location>
        <begin position="106"/>
        <end position="147"/>
    </location>
</feature>
<evidence type="ECO:0000313" key="2">
    <source>
        <dbReference type="EMBL" id="KAK8092842.1"/>
    </source>
</evidence>
<feature type="region of interest" description="Disordered" evidence="1">
    <location>
        <begin position="542"/>
        <end position="597"/>
    </location>
</feature>
<evidence type="ECO:0000256" key="1">
    <source>
        <dbReference type="SAM" id="MobiDB-lite"/>
    </source>
</evidence>
<comment type="caution">
    <text evidence="2">The sequence shown here is derived from an EMBL/GenBank/DDBJ whole genome shotgun (WGS) entry which is preliminary data.</text>
</comment>
<dbReference type="AlphaFoldDB" id="A0AAW0Q3A6"/>
<dbReference type="PANTHER" id="PTHR35391">
    <property type="entry name" value="C2H2-TYPE DOMAIN-CONTAINING PROTEIN-RELATED"/>
    <property type="match status" value="1"/>
</dbReference>
<name>A0AAW0Q3A6_9PEZI</name>
<feature type="region of interest" description="Disordered" evidence="1">
    <location>
        <begin position="480"/>
        <end position="500"/>
    </location>
</feature>
<sequence>MSSSISQNKTLSILEAATKCRDAFLQCTACADLMKLEWAENRLADFNLWANGIGAFAGHRASVDDRLSHDPDTRNIIAHVLGLLQSCIQQCLSIANSSTIDSLARTSHGHDVGSLSPPEDLPRSFSPFSDESSDSEPASRPDDNVDDLTTFTSLMRDVEQLMNQLAKISLAIRNAGTTSRFRKADKLFHPGDYIDLRTYLENIVRSRPPGPLGVGLDGLRNDITPAQKRLVGANLRRRNRFVYFMRHAQKLAMATAPTSPVNIPLDPNRREDYRELASTIPHEPLDMKPRSIGRVPDLTETNASSLGTLPPLLPVKAPSSRVTMTQVTLTAAKVVYPKPPKVKAGLQQFKCPCCCQSLPLLYQENTHWNKSWQCLYCSTPGTVPRLFTTVEILTQHIRNSHADAVSDEHIAAVVRTALRPAPFGISVCPLCDTTGTSDSDMLFDHIAEHIHAFALQSLPCADDERCAKYFLENAYFDDESDNTQHDNVSGVSDRDSEGLPSLEDFVEDADMTTEIHEETTPQNEEETTDDLPLEWPLEIYQNKRPYPPARPGRSITVTYQVIRPSQSSQRGRRGLESSPGQEDWARGLDDFEPVEIH</sequence>
<dbReference type="Proteomes" id="UP001392437">
    <property type="component" value="Unassembled WGS sequence"/>
</dbReference>
<evidence type="ECO:0008006" key="4">
    <source>
        <dbReference type="Google" id="ProtNLM"/>
    </source>
</evidence>
<dbReference type="EMBL" id="JAQQWP010000012">
    <property type="protein sequence ID" value="KAK8092842.1"/>
    <property type="molecule type" value="Genomic_DNA"/>
</dbReference>
<gene>
    <name evidence="2" type="ORF">PG999_014429</name>
</gene>
<accession>A0AAW0Q3A6</accession>
<protein>
    <recommendedName>
        <fullName evidence="4">C2H2-type domain-containing protein</fullName>
    </recommendedName>
</protein>
<evidence type="ECO:0000313" key="3">
    <source>
        <dbReference type="Proteomes" id="UP001392437"/>
    </source>
</evidence>
<organism evidence="2 3">
    <name type="scientific">Apiospora kogelbergensis</name>
    <dbReference type="NCBI Taxonomy" id="1337665"/>
    <lineage>
        <taxon>Eukaryota</taxon>
        <taxon>Fungi</taxon>
        <taxon>Dikarya</taxon>
        <taxon>Ascomycota</taxon>
        <taxon>Pezizomycotina</taxon>
        <taxon>Sordariomycetes</taxon>
        <taxon>Xylariomycetidae</taxon>
        <taxon>Amphisphaeriales</taxon>
        <taxon>Apiosporaceae</taxon>
        <taxon>Apiospora</taxon>
    </lineage>
</organism>
<feature type="compositionally biased region" description="Basic and acidic residues" evidence="1">
    <location>
        <begin position="583"/>
        <end position="597"/>
    </location>
</feature>
<proteinExistence type="predicted"/>
<keyword evidence="3" id="KW-1185">Reference proteome</keyword>